<proteinExistence type="predicted"/>
<feature type="non-terminal residue" evidence="2">
    <location>
        <position position="181"/>
    </location>
</feature>
<evidence type="ECO:0000256" key="1">
    <source>
        <dbReference type="SAM" id="MobiDB-lite"/>
    </source>
</evidence>
<protein>
    <submittedName>
        <fullName evidence="2">Uncharacterized protein</fullName>
    </submittedName>
</protein>
<evidence type="ECO:0000313" key="2">
    <source>
        <dbReference type="EMBL" id="JAT80046.1"/>
    </source>
</evidence>
<reference evidence="2" key="1">
    <citation type="submission" date="2015-09" db="EMBL/GenBank/DDBJ databases">
        <title>De novo assembly of Pectinophora gossypiella (Pink Bollworm) gut transcriptome.</title>
        <authorList>
            <person name="Tassone E.E."/>
        </authorList>
    </citation>
    <scope>NUCLEOTIDE SEQUENCE</scope>
</reference>
<name>A0A1E1VZ91_PECGO</name>
<dbReference type="AlphaFoldDB" id="A0A1E1VZ91"/>
<sequence length="181" mass="20429">RDYTITHIKEENENVDYTEKNSDEAENKVHTSEITEVVPDNIIDHEKPDETKDTERETCVNLAEYKANAAESQNISLIANVESDTDMKTVSNAAKIQSNLQIPSETHSKQNPKHETPTKSIELNEEDNLLSDNTQILASSDIIIKDSDEDDVMKMSDLADNKKSDTDIKQENHVEDNLLSD</sequence>
<feature type="non-terminal residue" evidence="2">
    <location>
        <position position="1"/>
    </location>
</feature>
<accession>A0A1E1VZ91</accession>
<feature type="region of interest" description="Disordered" evidence="1">
    <location>
        <begin position="155"/>
        <end position="181"/>
    </location>
</feature>
<dbReference type="EMBL" id="GDQN01011008">
    <property type="protein sequence ID" value="JAT80046.1"/>
    <property type="molecule type" value="Transcribed_RNA"/>
</dbReference>
<feature type="region of interest" description="Disordered" evidence="1">
    <location>
        <begin position="97"/>
        <end position="118"/>
    </location>
</feature>
<gene>
    <name evidence="2" type="ORF">g.17835</name>
</gene>
<organism evidence="2">
    <name type="scientific">Pectinophora gossypiella</name>
    <name type="common">Cotton pink bollworm</name>
    <name type="synonym">Depressaria gossypiella</name>
    <dbReference type="NCBI Taxonomy" id="13191"/>
    <lineage>
        <taxon>Eukaryota</taxon>
        <taxon>Metazoa</taxon>
        <taxon>Ecdysozoa</taxon>
        <taxon>Arthropoda</taxon>
        <taxon>Hexapoda</taxon>
        <taxon>Insecta</taxon>
        <taxon>Pterygota</taxon>
        <taxon>Neoptera</taxon>
        <taxon>Endopterygota</taxon>
        <taxon>Lepidoptera</taxon>
        <taxon>Glossata</taxon>
        <taxon>Ditrysia</taxon>
        <taxon>Gelechioidea</taxon>
        <taxon>Gelechiidae</taxon>
        <taxon>Apatetrinae</taxon>
        <taxon>Pectinophora</taxon>
    </lineage>
</organism>
<feature type="compositionally biased region" description="Basic and acidic residues" evidence="1">
    <location>
        <begin position="106"/>
        <end position="117"/>
    </location>
</feature>
<dbReference type="OrthoDB" id="5979581at2759"/>